<reference evidence="1 2" key="1">
    <citation type="submission" date="2020-12" db="EMBL/GenBank/DDBJ databases">
        <title>Comparative genomic insights into the epidemiology and virulence of plant pathogenic Pseudomonads from Turkey.</title>
        <authorList>
            <person name="Dillon M."/>
            <person name="Ruiz-Bedoya T."/>
            <person name="Bendalovic-Torma C."/>
            <person name="Guttman K.M."/>
            <person name="Kwak H."/>
            <person name="Middleton M.A."/>
            <person name="Wang P.W."/>
            <person name="Horuz S."/>
            <person name="Aysan Y."/>
            <person name="Guttman D.S."/>
        </authorList>
    </citation>
    <scope>NUCLEOTIDE SEQUENCE [LARGE SCALE GENOMIC DNA]</scope>
    <source>
        <strain evidence="1 2">S5_IA_2b</strain>
    </source>
</reference>
<protein>
    <submittedName>
        <fullName evidence="1">Uncharacterized protein</fullName>
    </submittedName>
</protein>
<dbReference type="EMBL" id="JAEILG010000053">
    <property type="protein sequence ID" value="MBI6566640.1"/>
    <property type="molecule type" value="Genomic_DNA"/>
</dbReference>
<accession>A0ABS0UM16</accession>
<name>A0ABS0UM16_9PSED</name>
<dbReference type="Proteomes" id="UP000648914">
    <property type="component" value="Unassembled WGS sequence"/>
</dbReference>
<evidence type="ECO:0000313" key="1">
    <source>
        <dbReference type="EMBL" id="MBI6566640.1"/>
    </source>
</evidence>
<gene>
    <name evidence="1" type="ORF">YA0852_21360</name>
</gene>
<dbReference type="RefSeq" id="WP_156422412.1">
    <property type="nucleotide sequence ID" value="NZ_CBCSGQ010000019.1"/>
</dbReference>
<proteinExistence type="predicted"/>
<comment type="caution">
    <text evidence="1">The sequence shown here is derived from an EMBL/GenBank/DDBJ whole genome shotgun (WGS) entry which is preliminary data.</text>
</comment>
<keyword evidence="2" id="KW-1185">Reference proteome</keyword>
<dbReference type="GeneID" id="79529612"/>
<sequence>MQLILDMLQIIAAPPSGPNCSLTPLINPAAVLHKRIATKPHIVAARSLLICIVPSATKSQVDRTDYRAKLGA</sequence>
<evidence type="ECO:0000313" key="2">
    <source>
        <dbReference type="Proteomes" id="UP000648914"/>
    </source>
</evidence>
<organism evidence="1 2">
    <name type="scientific">Pseudomonas synxantha</name>
    <dbReference type="NCBI Taxonomy" id="47883"/>
    <lineage>
        <taxon>Bacteria</taxon>
        <taxon>Pseudomonadati</taxon>
        <taxon>Pseudomonadota</taxon>
        <taxon>Gammaproteobacteria</taxon>
        <taxon>Pseudomonadales</taxon>
        <taxon>Pseudomonadaceae</taxon>
        <taxon>Pseudomonas</taxon>
    </lineage>
</organism>